<evidence type="ECO:0000256" key="1">
    <source>
        <dbReference type="SAM" id="MobiDB-lite"/>
    </source>
</evidence>
<gene>
    <name evidence="2" type="ORF">SPHA_74960</name>
</gene>
<accession>A0A812EQ75</accession>
<dbReference type="EMBL" id="CAHIKZ030005444">
    <property type="protein sequence ID" value="CAE1325321.1"/>
    <property type="molecule type" value="Genomic_DNA"/>
</dbReference>
<dbReference type="AlphaFoldDB" id="A0A812EQ75"/>
<keyword evidence="3" id="KW-1185">Reference proteome</keyword>
<name>A0A812EQ75_ACAPH</name>
<comment type="caution">
    <text evidence="2">The sequence shown here is derived from an EMBL/GenBank/DDBJ whole genome shotgun (WGS) entry which is preliminary data.</text>
</comment>
<feature type="compositionally biased region" description="Low complexity" evidence="1">
    <location>
        <begin position="205"/>
        <end position="214"/>
    </location>
</feature>
<proteinExistence type="predicted"/>
<dbReference type="Proteomes" id="UP000597762">
    <property type="component" value="Unassembled WGS sequence"/>
</dbReference>
<reference evidence="2" key="1">
    <citation type="submission" date="2021-01" db="EMBL/GenBank/DDBJ databases">
        <authorList>
            <person name="Li R."/>
            <person name="Bekaert M."/>
        </authorList>
    </citation>
    <scope>NUCLEOTIDE SEQUENCE</scope>
    <source>
        <strain evidence="2">Farmed</strain>
    </source>
</reference>
<evidence type="ECO:0000313" key="3">
    <source>
        <dbReference type="Proteomes" id="UP000597762"/>
    </source>
</evidence>
<organism evidence="2 3">
    <name type="scientific">Acanthosepion pharaonis</name>
    <name type="common">Pharaoh cuttlefish</name>
    <name type="synonym">Sepia pharaonis</name>
    <dbReference type="NCBI Taxonomy" id="158019"/>
    <lineage>
        <taxon>Eukaryota</taxon>
        <taxon>Metazoa</taxon>
        <taxon>Spiralia</taxon>
        <taxon>Lophotrochozoa</taxon>
        <taxon>Mollusca</taxon>
        <taxon>Cephalopoda</taxon>
        <taxon>Coleoidea</taxon>
        <taxon>Decapodiformes</taxon>
        <taxon>Sepiida</taxon>
        <taxon>Sepiina</taxon>
        <taxon>Sepiidae</taxon>
        <taxon>Acanthosepion</taxon>
    </lineage>
</organism>
<sequence length="243" mass="26450">MLTCTCSRAHAHVHVFTCTCSRAHVPAQMHVAQRSALTQASQSQEERVTCLTGKAAYSHHQSLLRNVRNAAATAKSSAIETIDHRRASQKRDATATASARVAETPLCRSVRNARNTATTAKSRAVETPARRRAFNPGTLLQQRALGLLRHRYVGLFKMIGMLPPLPGLGQLKHLTGRRARQYRDAAATARSRESETELQRANCNARNAAATSAAGKSEGPPTRAHRLSRPATNMAAVRYSQTP</sequence>
<evidence type="ECO:0000313" key="2">
    <source>
        <dbReference type="EMBL" id="CAE1325321.1"/>
    </source>
</evidence>
<protein>
    <submittedName>
        <fullName evidence="2">Uncharacterized protein</fullName>
    </submittedName>
</protein>
<feature type="region of interest" description="Disordered" evidence="1">
    <location>
        <begin position="205"/>
        <end position="243"/>
    </location>
</feature>